<dbReference type="Pfam" id="PF00172">
    <property type="entry name" value="Zn_clus"/>
    <property type="match status" value="1"/>
</dbReference>
<proteinExistence type="predicted"/>
<dbReference type="PROSITE" id="PS00463">
    <property type="entry name" value="ZN2_CY6_FUNGAL_1"/>
    <property type="match status" value="1"/>
</dbReference>
<feature type="region of interest" description="Disordered" evidence="3">
    <location>
        <begin position="166"/>
        <end position="200"/>
    </location>
</feature>
<dbReference type="GO" id="GO:0000981">
    <property type="term" value="F:DNA-binding transcription factor activity, RNA polymerase II-specific"/>
    <property type="evidence" value="ECO:0007669"/>
    <property type="project" value="InterPro"/>
</dbReference>
<feature type="compositionally biased region" description="Low complexity" evidence="3">
    <location>
        <begin position="251"/>
        <end position="272"/>
    </location>
</feature>
<feature type="region of interest" description="Disordered" evidence="3">
    <location>
        <begin position="1"/>
        <end position="57"/>
    </location>
</feature>
<dbReference type="AlphaFoldDB" id="A0AAJ0B6T5"/>
<dbReference type="PROSITE" id="PS50048">
    <property type="entry name" value="ZN2_CY6_FUNGAL_2"/>
    <property type="match status" value="1"/>
</dbReference>
<dbReference type="SUPFAM" id="SSF57701">
    <property type="entry name" value="Zn2/Cys6 DNA-binding domain"/>
    <property type="match status" value="1"/>
</dbReference>
<gene>
    <name evidence="5" type="ORF">QBC47DRAFT_406177</name>
</gene>
<dbReference type="EMBL" id="MU839842">
    <property type="protein sequence ID" value="KAK1751473.1"/>
    <property type="molecule type" value="Genomic_DNA"/>
</dbReference>
<dbReference type="Proteomes" id="UP001239445">
    <property type="component" value="Unassembled WGS sequence"/>
</dbReference>
<reference evidence="5" key="1">
    <citation type="submission" date="2023-06" db="EMBL/GenBank/DDBJ databases">
        <title>Genome-scale phylogeny and comparative genomics of the fungal order Sordariales.</title>
        <authorList>
            <consortium name="Lawrence Berkeley National Laboratory"/>
            <person name="Hensen N."/>
            <person name="Bonometti L."/>
            <person name="Westerberg I."/>
            <person name="Brannstrom I.O."/>
            <person name="Guillou S."/>
            <person name="Cros-Aarteil S."/>
            <person name="Calhoun S."/>
            <person name="Haridas S."/>
            <person name="Kuo A."/>
            <person name="Mondo S."/>
            <person name="Pangilinan J."/>
            <person name="Riley R."/>
            <person name="Labutti K."/>
            <person name="Andreopoulos B."/>
            <person name="Lipzen A."/>
            <person name="Chen C."/>
            <person name="Yanf M."/>
            <person name="Daum C."/>
            <person name="Ng V."/>
            <person name="Clum A."/>
            <person name="Steindorff A."/>
            <person name="Ohm R."/>
            <person name="Martin F."/>
            <person name="Silar P."/>
            <person name="Natvig D."/>
            <person name="Lalanne C."/>
            <person name="Gautier V."/>
            <person name="Ament-Velasquez S.L."/>
            <person name="Kruys A."/>
            <person name="Hutchinson M.I."/>
            <person name="Powell A.J."/>
            <person name="Barry K."/>
            <person name="Miller A.N."/>
            <person name="Grigoriev I.V."/>
            <person name="Debuchy R."/>
            <person name="Gladieux P."/>
            <person name="Thoren M.H."/>
            <person name="Johannesson H."/>
        </authorList>
    </citation>
    <scope>NUCLEOTIDE SEQUENCE</scope>
    <source>
        <strain evidence="5">PSN4</strain>
    </source>
</reference>
<keyword evidence="6" id="KW-1185">Reference proteome</keyword>
<dbReference type="PANTHER" id="PTHR46910:SF39">
    <property type="entry name" value="ZN(II)2CYS6 TRANSCRIPTION FACTOR (EUROFUNG)"/>
    <property type="match status" value="1"/>
</dbReference>
<feature type="compositionally biased region" description="Polar residues" evidence="3">
    <location>
        <begin position="31"/>
        <end position="45"/>
    </location>
</feature>
<dbReference type="InterPro" id="IPR007219">
    <property type="entry name" value="XnlR_reg_dom"/>
</dbReference>
<sequence>MFDVDHDPEIDPDLQRNGAGGNASGARTEMASAQNQIHVQTQSGRRMSDHDQEPPRKRARLSCNACKARKTKCVGFDSGSCEHCQSLGIPCEADLRSRKRPFYRVSGEVYEYSIKLLRRFVPEDQLPELTVENIQSLLHRLESTNHTTTSHEQVPRVGESVVSTGDDAAIADPDPGPGPAPDDNGDRDRSRGTNEVMEPDEHPLLQEEFGCMLLDSMGKYRYVGADSSIRWNHVVRMARETTRHPSKMIIPPLKTGLLPPTTPESPSTTSPGIVRQPRRAEMYLPPRAACMAYASRFFDQVHCIYWFFSGEQFYTRLDKTLEDRGTTDSSSWLCALYSIFAMGSMRPEGETGGLPPDEKTSLDYLSMARELSTGAADEADMDSIKAFGLLSLATHATCYSVTAYLHLGTAVRIGFSLGLHRDVTPGLGRPNPSLEREWSRRLWWTIFTLDHEMASRFGYPCSISHDASPVVLRTPPAAEHILDPGPHTPLGYQALAVSLVKLRKRISHECFLVPAAQAGGRLPIRRVTGCLSALRAFADEIPTHLRADASLHPQHRRAVALLHLRYFITVISLTRPFLLFTITTTTKEIHPEKMRLYNQLSGTCIDAAEAAIPILRKMRGDKTLSSLTLLDCHCIGEVMWILILALQKCEGDKKADERREMLRLCLDTLRGMERVGWCAKVTPEFEARVMESGVLFGGEKSQQGGDGDGGQQQQQGELVGINHSGMVLSGAVSGVGGVQDVGEVGRTGTGLTPQVSGSLWDYPGSNLDAMQFDVFETLDFSSGARLGRMDMDMFMDASFSGSQFLFDNLDGIHPP</sequence>
<dbReference type="GO" id="GO:0003677">
    <property type="term" value="F:DNA binding"/>
    <property type="evidence" value="ECO:0007669"/>
    <property type="project" value="InterPro"/>
</dbReference>
<keyword evidence="1" id="KW-0479">Metal-binding</keyword>
<dbReference type="SMART" id="SM00906">
    <property type="entry name" value="Fungal_trans"/>
    <property type="match status" value="1"/>
</dbReference>
<name>A0AAJ0B6T5_9PEZI</name>
<feature type="region of interest" description="Disordered" evidence="3">
    <location>
        <begin position="249"/>
        <end position="273"/>
    </location>
</feature>
<dbReference type="InterPro" id="IPR050987">
    <property type="entry name" value="AtrR-like"/>
</dbReference>
<evidence type="ECO:0000256" key="3">
    <source>
        <dbReference type="SAM" id="MobiDB-lite"/>
    </source>
</evidence>
<evidence type="ECO:0000256" key="1">
    <source>
        <dbReference type="ARBA" id="ARBA00022723"/>
    </source>
</evidence>
<evidence type="ECO:0000313" key="5">
    <source>
        <dbReference type="EMBL" id="KAK1751473.1"/>
    </source>
</evidence>
<dbReference type="Gene3D" id="4.10.240.10">
    <property type="entry name" value="Zn(2)-C6 fungal-type DNA-binding domain"/>
    <property type="match status" value="1"/>
</dbReference>
<dbReference type="PANTHER" id="PTHR46910">
    <property type="entry name" value="TRANSCRIPTION FACTOR PDR1"/>
    <property type="match status" value="1"/>
</dbReference>
<protein>
    <submittedName>
        <fullName evidence="5">Fungal-specific transcription factor domain-containing protein</fullName>
    </submittedName>
</protein>
<dbReference type="GO" id="GO:0008270">
    <property type="term" value="F:zinc ion binding"/>
    <property type="evidence" value="ECO:0007669"/>
    <property type="project" value="InterPro"/>
</dbReference>
<dbReference type="SMART" id="SM00066">
    <property type="entry name" value="GAL4"/>
    <property type="match status" value="1"/>
</dbReference>
<evidence type="ECO:0000259" key="4">
    <source>
        <dbReference type="PROSITE" id="PS50048"/>
    </source>
</evidence>
<keyword evidence="2" id="KW-0539">Nucleus</keyword>
<dbReference type="InterPro" id="IPR001138">
    <property type="entry name" value="Zn2Cys6_DnaBD"/>
</dbReference>
<organism evidence="5 6">
    <name type="scientific">Echria macrotheca</name>
    <dbReference type="NCBI Taxonomy" id="438768"/>
    <lineage>
        <taxon>Eukaryota</taxon>
        <taxon>Fungi</taxon>
        <taxon>Dikarya</taxon>
        <taxon>Ascomycota</taxon>
        <taxon>Pezizomycotina</taxon>
        <taxon>Sordariomycetes</taxon>
        <taxon>Sordariomycetidae</taxon>
        <taxon>Sordariales</taxon>
        <taxon>Schizotheciaceae</taxon>
        <taxon>Echria</taxon>
    </lineage>
</organism>
<dbReference type="CDD" id="cd12148">
    <property type="entry name" value="fungal_TF_MHR"/>
    <property type="match status" value="1"/>
</dbReference>
<feature type="domain" description="Zn(2)-C6 fungal-type" evidence="4">
    <location>
        <begin position="62"/>
        <end position="91"/>
    </location>
</feature>
<evidence type="ECO:0000256" key="2">
    <source>
        <dbReference type="ARBA" id="ARBA00023242"/>
    </source>
</evidence>
<comment type="caution">
    <text evidence="5">The sequence shown here is derived from an EMBL/GenBank/DDBJ whole genome shotgun (WGS) entry which is preliminary data.</text>
</comment>
<dbReference type="InterPro" id="IPR036864">
    <property type="entry name" value="Zn2-C6_fun-type_DNA-bd_sf"/>
</dbReference>
<feature type="compositionally biased region" description="Basic and acidic residues" evidence="3">
    <location>
        <begin position="46"/>
        <end position="56"/>
    </location>
</feature>
<dbReference type="Pfam" id="PF04082">
    <property type="entry name" value="Fungal_trans"/>
    <property type="match status" value="1"/>
</dbReference>
<evidence type="ECO:0000313" key="6">
    <source>
        <dbReference type="Proteomes" id="UP001239445"/>
    </source>
</evidence>
<dbReference type="GO" id="GO:0006351">
    <property type="term" value="P:DNA-templated transcription"/>
    <property type="evidence" value="ECO:0007669"/>
    <property type="project" value="InterPro"/>
</dbReference>
<accession>A0AAJ0B6T5</accession>